<dbReference type="Pfam" id="PF00078">
    <property type="entry name" value="RVT_1"/>
    <property type="match status" value="1"/>
</dbReference>
<dbReference type="Proteomes" id="UP000054988">
    <property type="component" value="Unassembled WGS sequence"/>
</dbReference>
<dbReference type="CDD" id="cd00024">
    <property type="entry name" value="CD_CSD"/>
    <property type="match status" value="1"/>
</dbReference>
<dbReference type="Pfam" id="PF00385">
    <property type="entry name" value="Chromo"/>
    <property type="match status" value="1"/>
</dbReference>
<comment type="subcellular location">
    <subcellularLocation>
        <location evidence="1">Nucleus</location>
    </subcellularLocation>
</comment>
<dbReference type="InterPro" id="IPR000953">
    <property type="entry name" value="Chromo/chromo_shadow_dom"/>
</dbReference>
<feature type="domain" description="Chromo" evidence="4">
    <location>
        <begin position="190"/>
        <end position="249"/>
    </location>
</feature>
<comment type="caution">
    <text evidence="5">The sequence shown here is derived from an EMBL/GenBank/DDBJ whole genome shotgun (WGS) entry which is preliminary data.</text>
</comment>
<dbReference type="InterPro" id="IPR043502">
    <property type="entry name" value="DNA/RNA_pol_sf"/>
</dbReference>
<evidence type="ECO:0000256" key="3">
    <source>
        <dbReference type="SAM" id="Coils"/>
    </source>
</evidence>
<dbReference type="AlphaFoldDB" id="A0A0W0GEV6"/>
<keyword evidence="5" id="KW-0695">RNA-directed DNA polymerase</keyword>
<evidence type="ECO:0000256" key="2">
    <source>
        <dbReference type="ARBA" id="ARBA00023242"/>
    </source>
</evidence>
<keyword evidence="3" id="KW-0175">Coiled coil</keyword>
<gene>
    <name evidence="5" type="ORF">WG66_321</name>
</gene>
<dbReference type="InterPro" id="IPR043128">
    <property type="entry name" value="Rev_trsase/Diguanyl_cyclase"/>
</dbReference>
<dbReference type="GO" id="GO:0003964">
    <property type="term" value="F:RNA-directed DNA polymerase activity"/>
    <property type="evidence" value="ECO:0007669"/>
    <property type="project" value="UniProtKB-KW"/>
</dbReference>
<keyword evidence="2" id="KW-0539">Nucleus</keyword>
<evidence type="ECO:0000313" key="6">
    <source>
        <dbReference type="Proteomes" id="UP000054988"/>
    </source>
</evidence>
<dbReference type="InterPro" id="IPR051219">
    <property type="entry name" value="Heterochromatin_chromo-domain"/>
</dbReference>
<sequence>MNSIFADLIAKGKVAVYLDDILIYSTTLEEHHRTTHEVLRQLQENDLYLCPEKSGWRMNKFPALEAQLEGLRKIREEAEAALQIGKEKMKEAYEEGKKKAHEFKVGDKVWLSAKDIHIHQASRKLGPRQLGPYEVVDRIGDLDYCLKLPLAMKVYNIFHVNCLSLWKGNEINSQQAPAPEAVEVEGEEQHLVEEVLDSQIYRKKLQYLVRWEGYGEEKDSWEPVENLDHGKTKVRQFHKKNPNAPTRVAAALFATLPWQKLVNFTEATTDLVWEEGKRVGHGLSQTIDSKEGVM</sequence>
<dbReference type="Pfam" id="PF24626">
    <property type="entry name" value="SH3_Tf2-1"/>
    <property type="match status" value="1"/>
</dbReference>
<dbReference type="GO" id="GO:0006338">
    <property type="term" value="P:chromatin remodeling"/>
    <property type="evidence" value="ECO:0007669"/>
    <property type="project" value="UniProtKB-ARBA"/>
</dbReference>
<evidence type="ECO:0000313" key="5">
    <source>
        <dbReference type="EMBL" id="KTB47097.1"/>
    </source>
</evidence>
<dbReference type="PROSITE" id="PS00598">
    <property type="entry name" value="CHROMO_1"/>
    <property type="match status" value="1"/>
</dbReference>
<dbReference type="EMBL" id="LATX01000138">
    <property type="protein sequence ID" value="KTB47097.1"/>
    <property type="molecule type" value="Genomic_DNA"/>
</dbReference>
<dbReference type="InterPro" id="IPR023779">
    <property type="entry name" value="Chromodomain_CS"/>
</dbReference>
<dbReference type="PROSITE" id="PS50013">
    <property type="entry name" value="CHROMO_2"/>
    <property type="match status" value="1"/>
</dbReference>
<keyword evidence="5" id="KW-0548">Nucleotidyltransferase</keyword>
<reference evidence="5 6" key="1">
    <citation type="submission" date="2015-12" db="EMBL/GenBank/DDBJ databases">
        <title>Draft genome sequence of Moniliophthora roreri, the causal agent of frosty pod rot of cacao.</title>
        <authorList>
            <person name="Aime M.C."/>
            <person name="Diaz-Valderrama J.R."/>
            <person name="Kijpornyongpan T."/>
            <person name="Phillips-Mora W."/>
        </authorList>
    </citation>
    <scope>NUCLEOTIDE SEQUENCE [LARGE SCALE GENOMIC DNA]</scope>
    <source>
        <strain evidence="5 6">MCA 2952</strain>
    </source>
</reference>
<dbReference type="InterPro" id="IPR056924">
    <property type="entry name" value="SH3_Tf2-1"/>
</dbReference>
<proteinExistence type="predicted"/>
<accession>A0A0W0GEV6</accession>
<dbReference type="SUPFAM" id="SSF56672">
    <property type="entry name" value="DNA/RNA polymerases"/>
    <property type="match status" value="1"/>
</dbReference>
<protein>
    <submittedName>
        <fullName evidence="5">Putative reverse transcriptase-rnase h-integrase</fullName>
    </submittedName>
</protein>
<keyword evidence="5" id="KW-0808">Transferase</keyword>
<evidence type="ECO:0000256" key="1">
    <source>
        <dbReference type="ARBA" id="ARBA00004123"/>
    </source>
</evidence>
<evidence type="ECO:0000259" key="4">
    <source>
        <dbReference type="PROSITE" id="PS50013"/>
    </source>
</evidence>
<organism evidence="5 6">
    <name type="scientific">Moniliophthora roreri</name>
    <name type="common">Frosty pod rot fungus</name>
    <name type="synonym">Monilia roreri</name>
    <dbReference type="NCBI Taxonomy" id="221103"/>
    <lineage>
        <taxon>Eukaryota</taxon>
        <taxon>Fungi</taxon>
        <taxon>Dikarya</taxon>
        <taxon>Basidiomycota</taxon>
        <taxon>Agaricomycotina</taxon>
        <taxon>Agaricomycetes</taxon>
        <taxon>Agaricomycetidae</taxon>
        <taxon>Agaricales</taxon>
        <taxon>Marasmiineae</taxon>
        <taxon>Marasmiaceae</taxon>
        <taxon>Moniliophthora</taxon>
    </lineage>
</organism>
<dbReference type="GO" id="GO:0005634">
    <property type="term" value="C:nucleus"/>
    <property type="evidence" value="ECO:0007669"/>
    <property type="project" value="UniProtKB-SubCell"/>
</dbReference>
<dbReference type="InterPro" id="IPR016197">
    <property type="entry name" value="Chromo-like_dom_sf"/>
</dbReference>
<dbReference type="InterPro" id="IPR000477">
    <property type="entry name" value="RT_dom"/>
</dbReference>
<dbReference type="SUPFAM" id="SSF54160">
    <property type="entry name" value="Chromo domain-like"/>
    <property type="match status" value="1"/>
</dbReference>
<dbReference type="InterPro" id="IPR023780">
    <property type="entry name" value="Chromo_domain"/>
</dbReference>
<dbReference type="SMART" id="SM00298">
    <property type="entry name" value="CHROMO"/>
    <property type="match status" value="1"/>
</dbReference>
<dbReference type="eggNOG" id="KOG0017">
    <property type="taxonomic scope" value="Eukaryota"/>
</dbReference>
<dbReference type="Gene3D" id="2.40.50.40">
    <property type="match status" value="1"/>
</dbReference>
<name>A0A0W0GEV6_MONRR</name>
<dbReference type="PANTHER" id="PTHR22812">
    <property type="entry name" value="CHROMOBOX PROTEIN"/>
    <property type="match status" value="1"/>
</dbReference>
<feature type="coiled-coil region" evidence="3">
    <location>
        <begin position="61"/>
        <end position="95"/>
    </location>
</feature>
<dbReference type="Gene3D" id="3.30.70.270">
    <property type="match status" value="1"/>
</dbReference>